<dbReference type="Gramene" id="ONK65951">
    <property type="protein sequence ID" value="ONK65951"/>
    <property type="gene ID" value="A4U43_C06F2660"/>
</dbReference>
<name>A0A5P1EN16_ASPOF</name>
<dbReference type="EMBL" id="CM007386">
    <property type="protein sequence ID" value="ONK65951.1"/>
    <property type="molecule type" value="Genomic_DNA"/>
</dbReference>
<keyword evidence="6 17" id="KW-0812">Transmembrane</keyword>
<dbReference type="GO" id="GO:0005886">
    <property type="term" value="C:plasma membrane"/>
    <property type="evidence" value="ECO:0007669"/>
    <property type="project" value="UniProtKB-SubCell"/>
</dbReference>
<feature type="domain" description="Bulb-type lectin" evidence="20">
    <location>
        <begin position="20"/>
        <end position="143"/>
    </location>
</feature>
<dbReference type="InterPro" id="IPR036426">
    <property type="entry name" value="Bulb-type_lectin_dom_sf"/>
</dbReference>
<keyword evidence="14" id="KW-0675">Receptor</keyword>
<dbReference type="SMART" id="SM00220">
    <property type="entry name" value="S_TKc"/>
    <property type="match status" value="1"/>
</dbReference>
<evidence type="ECO:0000256" key="9">
    <source>
        <dbReference type="ARBA" id="ARBA00022777"/>
    </source>
</evidence>
<accession>A0A5P1EN16</accession>
<dbReference type="PROSITE" id="PS50011">
    <property type="entry name" value="PROTEIN_KINASE_DOM"/>
    <property type="match status" value="1"/>
</dbReference>
<dbReference type="InterPro" id="IPR001480">
    <property type="entry name" value="Bulb-type_lectin_dom"/>
</dbReference>
<dbReference type="GO" id="GO:0004674">
    <property type="term" value="F:protein serine/threonine kinase activity"/>
    <property type="evidence" value="ECO:0007669"/>
    <property type="project" value="UniProtKB-KW"/>
</dbReference>
<dbReference type="PROSITE" id="PS00108">
    <property type="entry name" value="PROTEIN_KINASE_ST"/>
    <property type="match status" value="1"/>
</dbReference>
<keyword evidence="4" id="KW-0245">EGF-like domain</keyword>
<dbReference type="Gene3D" id="1.10.510.10">
    <property type="entry name" value="Transferase(Phosphotransferase) domain 1"/>
    <property type="match status" value="1"/>
</dbReference>
<comment type="similarity">
    <text evidence="16">Belongs to the protein kinase superfamily. Ser/Thr protein kinase family.</text>
</comment>
<dbReference type="FunFam" id="1.10.510.10:FF:000060">
    <property type="entry name" value="G-type lectin S-receptor-like serine/threonine-protein kinase"/>
    <property type="match status" value="1"/>
</dbReference>
<proteinExistence type="inferred from homology"/>
<evidence type="ECO:0000256" key="13">
    <source>
        <dbReference type="ARBA" id="ARBA00023157"/>
    </source>
</evidence>
<feature type="transmembrane region" description="Helical" evidence="17">
    <location>
        <begin position="391"/>
        <end position="414"/>
    </location>
</feature>
<feature type="signal peptide" evidence="18">
    <location>
        <begin position="1"/>
        <end position="19"/>
    </location>
</feature>
<evidence type="ECO:0000259" key="21">
    <source>
        <dbReference type="PROSITE" id="PS50948"/>
    </source>
</evidence>
<evidence type="ECO:0000256" key="4">
    <source>
        <dbReference type="ARBA" id="ARBA00022536"/>
    </source>
</evidence>
<dbReference type="CDD" id="cd14066">
    <property type="entry name" value="STKc_IRAK"/>
    <property type="match status" value="1"/>
</dbReference>
<dbReference type="PIRSF" id="PIRSF000641">
    <property type="entry name" value="SRK"/>
    <property type="match status" value="1"/>
</dbReference>
<evidence type="ECO:0000256" key="12">
    <source>
        <dbReference type="ARBA" id="ARBA00023136"/>
    </source>
</evidence>
<evidence type="ECO:0000256" key="3">
    <source>
        <dbReference type="ARBA" id="ARBA00022527"/>
    </source>
</evidence>
<dbReference type="SMART" id="SM00473">
    <property type="entry name" value="PAN_AP"/>
    <property type="match status" value="1"/>
</dbReference>
<dbReference type="CDD" id="cd01098">
    <property type="entry name" value="PAN_AP_plant"/>
    <property type="match status" value="1"/>
</dbReference>
<protein>
    <recommendedName>
        <fullName evidence="16">Receptor-like serine/threonine-protein kinase</fullName>
        <ecNumber evidence="16">2.7.11.1</ecNumber>
    </recommendedName>
</protein>
<dbReference type="Gene3D" id="3.30.200.20">
    <property type="entry name" value="Phosphorylase Kinase, domain 1"/>
    <property type="match status" value="1"/>
</dbReference>
<evidence type="ECO:0000259" key="20">
    <source>
        <dbReference type="PROSITE" id="PS50927"/>
    </source>
</evidence>
<dbReference type="OMA" id="SIRESCC"/>
<dbReference type="InterPro" id="IPR024171">
    <property type="entry name" value="SRK-like_kinase"/>
</dbReference>
<keyword evidence="5 16" id="KW-0808">Transferase</keyword>
<dbReference type="Pfam" id="PF08276">
    <property type="entry name" value="PAN_2"/>
    <property type="match status" value="1"/>
</dbReference>
<evidence type="ECO:0000256" key="7">
    <source>
        <dbReference type="ARBA" id="ARBA00022729"/>
    </source>
</evidence>
<dbReference type="InterPro" id="IPR001245">
    <property type="entry name" value="Ser-Thr/Tyr_kinase_cat_dom"/>
</dbReference>
<dbReference type="GO" id="GO:0048544">
    <property type="term" value="P:recognition of pollen"/>
    <property type="evidence" value="ECO:0007669"/>
    <property type="project" value="InterPro"/>
</dbReference>
<evidence type="ECO:0000256" key="17">
    <source>
        <dbReference type="SAM" id="Phobius"/>
    </source>
</evidence>
<dbReference type="InterPro" id="IPR000719">
    <property type="entry name" value="Prot_kinase_dom"/>
</dbReference>
<dbReference type="GO" id="GO:0106310">
    <property type="term" value="F:protein serine kinase activity"/>
    <property type="evidence" value="ECO:0007669"/>
    <property type="project" value="RHEA"/>
</dbReference>
<dbReference type="Pfam" id="PF00954">
    <property type="entry name" value="S_locus_glycop"/>
    <property type="match status" value="1"/>
</dbReference>
<evidence type="ECO:0000259" key="19">
    <source>
        <dbReference type="PROSITE" id="PS50011"/>
    </source>
</evidence>
<dbReference type="PANTHER" id="PTHR27002:SF181">
    <property type="entry name" value="RECEPTOR-LIKE SERINE_THREONINE-PROTEIN KINASE"/>
    <property type="match status" value="1"/>
</dbReference>
<keyword evidence="23" id="KW-1185">Reference proteome</keyword>
<dbReference type="InterPro" id="IPR003609">
    <property type="entry name" value="Pan_app"/>
</dbReference>
<keyword evidence="15" id="KW-0325">Glycoprotein</keyword>
<organism evidence="22 23">
    <name type="scientific">Asparagus officinalis</name>
    <name type="common">Garden asparagus</name>
    <dbReference type="NCBI Taxonomy" id="4686"/>
    <lineage>
        <taxon>Eukaryota</taxon>
        <taxon>Viridiplantae</taxon>
        <taxon>Streptophyta</taxon>
        <taxon>Embryophyta</taxon>
        <taxon>Tracheophyta</taxon>
        <taxon>Spermatophyta</taxon>
        <taxon>Magnoliopsida</taxon>
        <taxon>Liliopsida</taxon>
        <taxon>Asparagales</taxon>
        <taxon>Asparagaceae</taxon>
        <taxon>Asparagoideae</taxon>
        <taxon>Asparagus</taxon>
    </lineage>
</organism>
<feature type="domain" description="Protein kinase" evidence="19">
    <location>
        <begin position="447"/>
        <end position="733"/>
    </location>
</feature>
<dbReference type="Pfam" id="PF07714">
    <property type="entry name" value="PK_Tyr_Ser-Thr"/>
    <property type="match status" value="1"/>
</dbReference>
<evidence type="ECO:0000256" key="10">
    <source>
        <dbReference type="ARBA" id="ARBA00022840"/>
    </source>
</evidence>
<dbReference type="SUPFAM" id="SSF51110">
    <property type="entry name" value="alpha-D-mannose-specific plant lectins"/>
    <property type="match status" value="1"/>
</dbReference>
<comment type="catalytic activity">
    <reaction evidence="16">
        <text>L-threonyl-[protein] + ATP = O-phospho-L-threonyl-[protein] + ADP + H(+)</text>
        <dbReference type="Rhea" id="RHEA:46608"/>
        <dbReference type="Rhea" id="RHEA-COMP:11060"/>
        <dbReference type="Rhea" id="RHEA-COMP:11605"/>
        <dbReference type="ChEBI" id="CHEBI:15378"/>
        <dbReference type="ChEBI" id="CHEBI:30013"/>
        <dbReference type="ChEBI" id="CHEBI:30616"/>
        <dbReference type="ChEBI" id="CHEBI:61977"/>
        <dbReference type="ChEBI" id="CHEBI:456216"/>
        <dbReference type="EC" id="2.7.11.1"/>
    </reaction>
</comment>
<keyword evidence="7 18" id="KW-0732">Signal</keyword>
<dbReference type="CDD" id="cd00028">
    <property type="entry name" value="B_lectin"/>
    <property type="match status" value="1"/>
</dbReference>
<dbReference type="InterPro" id="IPR008271">
    <property type="entry name" value="Ser/Thr_kinase_AS"/>
</dbReference>
<evidence type="ECO:0000256" key="8">
    <source>
        <dbReference type="ARBA" id="ARBA00022741"/>
    </source>
</evidence>
<keyword evidence="11 17" id="KW-1133">Transmembrane helix</keyword>
<evidence type="ECO:0000313" key="22">
    <source>
        <dbReference type="EMBL" id="ONK65951.1"/>
    </source>
</evidence>
<evidence type="ECO:0000256" key="14">
    <source>
        <dbReference type="ARBA" id="ARBA00023170"/>
    </source>
</evidence>
<dbReference type="SMART" id="SM00108">
    <property type="entry name" value="B_lectin"/>
    <property type="match status" value="1"/>
</dbReference>
<keyword evidence="10 16" id="KW-0067">ATP-binding</keyword>
<evidence type="ECO:0000256" key="1">
    <source>
        <dbReference type="ARBA" id="ARBA00004251"/>
    </source>
</evidence>
<evidence type="ECO:0000256" key="2">
    <source>
        <dbReference type="ARBA" id="ARBA00022475"/>
    </source>
</evidence>
<keyword evidence="12 17" id="KW-0472">Membrane</keyword>
<dbReference type="Gene3D" id="2.90.10.30">
    <property type="match status" value="1"/>
</dbReference>
<keyword evidence="3 16" id="KW-0723">Serine/threonine-protein kinase</keyword>
<reference evidence="23" key="1">
    <citation type="journal article" date="2017" name="Nat. Commun.">
        <title>The asparagus genome sheds light on the origin and evolution of a young Y chromosome.</title>
        <authorList>
            <person name="Harkess A."/>
            <person name="Zhou J."/>
            <person name="Xu C."/>
            <person name="Bowers J.E."/>
            <person name="Van der Hulst R."/>
            <person name="Ayyampalayam S."/>
            <person name="Mercati F."/>
            <person name="Riccardi P."/>
            <person name="McKain M.R."/>
            <person name="Kakrana A."/>
            <person name="Tang H."/>
            <person name="Ray J."/>
            <person name="Groenendijk J."/>
            <person name="Arikit S."/>
            <person name="Mathioni S.M."/>
            <person name="Nakano M."/>
            <person name="Shan H."/>
            <person name="Telgmann-Rauber A."/>
            <person name="Kanno A."/>
            <person name="Yue Z."/>
            <person name="Chen H."/>
            <person name="Li W."/>
            <person name="Chen Y."/>
            <person name="Xu X."/>
            <person name="Zhang Y."/>
            <person name="Luo S."/>
            <person name="Chen H."/>
            <person name="Gao J."/>
            <person name="Mao Z."/>
            <person name="Pires J.C."/>
            <person name="Luo M."/>
            <person name="Kudrna D."/>
            <person name="Wing R.A."/>
            <person name="Meyers B.C."/>
            <person name="Yi K."/>
            <person name="Kong H."/>
            <person name="Lavrijsen P."/>
            <person name="Sunseri F."/>
            <person name="Falavigna A."/>
            <person name="Ye Y."/>
            <person name="Leebens-Mack J.H."/>
            <person name="Chen G."/>
        </authorList>
    </citation>
    <scope>NUCLEOTIDE SEQUENCE [LARGE SCALE GENOMIC DNA]</scope>
    <source>
        <strain evidence="23">cv. DH0086</strain>
    </source>
</reference>
<dbReference type="SUPFAM" id="SSF56112">
    <property type="entry name" value="Protein kinase-like (PK-like)"/>
    <property type="match status" value="1"/>
</dbReference>
<evidence type="ECO:0000256" key="6">
    <source>
        <dbReference type="ARBA" id="ARBA00022692"/>
    </source>
</evidence>
<dbReference type="Proteomes" id="UP000243459">
    <property type="component" value="Chromosome 6"/>
</dbReference>
<gene>
    <name evidence="22" type="ORF">A4U43_C06F2660</name>
</gene>
<evidence type="ECO:0000256" key="11">
    <source>
        <dbReference type="ARBA" id="ARBA00022989"/>
    </source>
</evidence>
<dbReference type="InterPro" id="IPR011009">
    <property type="entry name" value="Kinase-like_dom_sf"/>
</dbReference>
<dbReference type="InterPro" id="IPR000858">
    <property type="entry name" value="S_locus_glycoprot_dom"/>
</dbReference>
<dbReference type="GO" id="GO:0005524">
    <property type="term" value="F:ATP binding"/>
    <property type="evidence" value="ECO:0007669"/>
    <property type="project" value="UniProtKB-KW"/>
</dbReference>
<keyword evidence="8 16" id="KW-0547">Nucleotide-binding</keyword>
<evidence type="ECO:0000256" key="15">
    <source>
        <dbReference type="ARBA" id="ARBA00023180"/>
    </source>
</evidence>
<comment type="catalytic activity">
    <reaction evidence="16">
        <text>L-seryl-[protein] + ATP = O-phospho-L-seryl-[protein] + ADP + H(+)</text>
        <dbReference type="Rhea" id="RHEA:17989"/>
        <dbReference type="Rhea" id="RHEA-COMP:9863"/>
        <dbReference type="Rhea" id="RHEA-COMP:11604"/>
        <dbReference type="ChEBI" id="CHEBI:15378"/>
        <dbReference type="ChEBI" id="CHEBI:29999"/>
        <dbReference type="ChEBI" id="CHEBI:30616"/>
        <dbReference type="ChEBI" id="CHEBI:83421"/>
        <dbReference type="ChEBI" id="CHEBI:456216"/>
        <dbReference type="EC" id="2.7.11.1"/>
    </reaction>
</comment>
<dbReference type="PANTHER" id="PTHR27002">
    <property type="entry name" value="RECEPTOR-LIKE SERINE/THREONINE-PROTEIN KINASE SD1-8"/>
    <property type="match status" value="1"/>
</dbReference>
<dbReference type="PROSITE" id="PS50948">
    <property type="entry name" value="PAN"/>
    <property type="match status" value="1"/>
</dbReference>
<keyword evidence="9 16" id="KW-0418">Kinase</keyword>
<dbReference type="AlphaFoldDB" id="A0A5P1EN16"/>
<evidence type="ECO:0000313" key="23">
    <source>
        <dbReference type="Proteomes" id="UP000243459"/>
    </source>
</evidence>
<dbReference type="FunFam" id="3.30.200.20:FF:000330">
    <property type="entry name" value="G-type lectin S-receptor-like serine/threonine-protein kinase At4g03230"/>
    <property type="match status" value="1"/>
</dbReference>
<dbReference type="PROSITE" id="PS50927">
    <property type="entry name" value="BULB_LECTIN"/>
    <property type="match status" value="1"/>
</dbReference>
<keyword evidence="13" id="KW-1015">Disulfide bond</keyword>
<keyword evidence="2" id="KW-1003">Cell membrane</keyword>
<sequence>MNSLLLFLSFTSLFLRTLSTDSLTPTQPLTDGSTLISSGQIFELGFFSPQGSAKRYVGIWYHNFSTDTVLWVANRQSPVLDRSGSLRISASGNLILVNGENITLWSSNVTISINSKEMTVQLLDNGNLQLNDSWNVVWQSFDYPTDTYLTGMKDGLDMVTNVNQLFTSWKSPNDPEKGNYSMGIDPDRSTQIFIWEGTKPRWRSGQWNGQVFIGVRGMLPMYIYGFKLSNFEQEGKMYFYYSAFNASHRYVLSWDGSLKHLIWQSDTQGFVPKSIDEWENGNWTNGCTRRTTLSCERNTSNGDQGEQDGFLMLQGVKLPDLSDWDQNSGSISRCEQTCLANCSCKAYSFVTGIGCLKWGGDLVDIYMFSSGGENLYVKLAGSELATKKKKILVVIIVIIVLAVFISLGCIYLVFKKRVTARDEEKNRKSQHCHLLSFDSIVGATGKFSHSNLLGEGGFGPVYKGTLPGGQEIAVKRLSRSSGQGLEEFKNEVILISKLQHRNLVRLLGCCIQGEEKILIYEYMPNRSLDAFLFDATKKRLLDWKTRYNIIEGIARGLLYLHRDSRLRVIHRDLKVSNILLDEEMNPKISDFGMARIFGRHDNETNTKRVVGTYGYMSPEYAMHGLFSVKSDVYSFGVLLLEIISGKRNSTFHHPESYLNLLSYAWKSWNEDNAMDFIDTSIRDSCSWTEVSRCMNVGLLCVQDRANDRPNMSAVVVMLESGTIDQALPRQPTFAAEKSSSDTESSTFDMNLSANASITRLVGR</sequence>
<evidence type="ECO:0000256" key="18">
    <source>
        <dbReference type="SAM" id="SignalP"/>
    </source>
</evidence>
<dbReference type="Pfam" id="PF01453">
    <property type="entry name" value="B_lectin"/>
    <property type="match status" value="1"/>
</dbReference>
<feature type="domain" description="Apple" evidence="21">
    <location>
        <begin position="295"/>
        <end position="380"/>
    </location>
</feature>
<comment type="subcellular location">
    <subcellularLocation>
        <location evidence="1">Cell membrane</location>
        <topology evidence="1">Single-pass type I membrane protein</topology>
    </subcellularLocation>
</comment>
<evidence type="ECO:0000256" key="5">
    <source>
        <dbReference type="ARBA" id="ARBA00022679"/>
    </source>
</evidence>
<feature type="chain" id="PRO_5024421749" description="Receptor-like serine/threonine-protein kinase" evidence="18">
    <location>
        <begin position="20"/>
        <end position="763"/>
    </location>
</feature>
<evidence type="ECO:0000256" key="16">
    <source>
        <dbReference type="PIRNR" id="PIRNR000641"/>
    </source>
</evidence>
<dbReference type="EC" id="2.7.11.1" evidence="16"/>
<dbReference type="GO" id="GO:0051707">
    <property type="term" value="P:response to other organism"/>
    <property type="evidence" value="ECO:0007669"/>
    <property type="project" value="UniProtKB-ARBA"/>
</dbReference>